<comment type="caution">
    <text evidence="1">The sequence shown here is derived from an EMBL/GenBank/DDBJ whole genome shotgun (WGS) entry which is preliminary data.</text>
</comment>
<dbReference type="EMBL" id="CAVNYO010000136">
    <property type="protein sequence ID" value="CAK5267828.1"/>
    <property type="molecule type" value="Genomic_DNA"/>
</dbReference>
<protein>
    <submittedName>
        <fullName evidence="1">Uncharacterized protein</fullName>
    </submittedName>
</protein>
<evidence type="ECO:0000313" key="2">
    <source>
        <dbReference type="EMBL" id="CAK5283369.1"/>
    </source>
</evidence>
<evidence type="ECO:0000313" key="1">
    <source>
        <dbReference type="EMBL" id="CAK5267828.1"/>
    </source>
</evidence>
<dbReference type="AlphaFoldDB" id="A0AAD2H4D5"/>
<sequence length="127" mass="13956">MTSYLTSLLRDRYWSYLHCAVLSATGNWGYALTQALDNYNDEIQPIPGLKELRGGEGVIGPDGGYYMGGVNQGDGLDQGLRSKLNQMIDDVEPNVNGDLQNEPSTSDDLFAWFSDEEESLAAAEGDW</sequence>
<dbReference type="Proteomes" id="UP001295794">
    <property type="component" value="Unassembled WGS sequence"/>
</dbReference>
<accession>A0AAD2H4D5</accession>
<name>A0AAD2H4D5_9AGAR</name>
<organism evidence="1 3">
    <name type="scientific">Mycena citricolor</name>
    <dbReference type="NCBI Taxonomy" id="2018698"/>
    <lineage>
        <taxon>Eukaryota</taxon>
        <taxon>Fungi</taxon>
        <taxon>Dikarya</taxon>
        <taxon>Basidiomycota</taxon>
        <taxon>Agaricomycotina</taxon>
        <taxon>Agaricomycetes</taxon>
        <taxon>Agaricomycetidae</taxon>
        <taxon>Agaricales</taxon>
        <taxon>Marasmiineae</taxon>
        <taxon>Mycenaceae</taxon>
        <taxon>Mycena</taxon>
    </lineage>
</organism>
<reference evidence="1" key="1">
    <citation type="submission" date="2023-11" db="EMBL/GenBank/DDBJ databases">
        <authorList>
            <person name="De Vega J J."/>
            <person name="De Vega J J."/>
        </authorList>
    </citation>
    <scope>NUCLEOTIDE SEQUENCE</scope>
</reference>
<dbReference type="EMBL" id="CAVNYO010000466">
    <property type="protein sequence ID" value="CAK5283369.1"/>
    <property type="molecule type" value="Genomic_DNA"/>
</dbReference>
<proteinExistence type="predicted"/>
<evidence type="ECO:0000313" key="3">
    <source>
        <dbReference type="Proteomes" id="UP001295794"/>
    </source>
</evidence>
<keyword evidence="3" id="KW-1185">Reference proteome</keyword>
<gene>
    <name evidence="1" type="ORF">MYCIT1_LOCUS10679</name>
    <name evidence="2" type="ORF">MYCIT1_LOCUS35844</name>
</gene>